<dbReference type="Proteomes" id="UP000029629">
    <property type="component" value="Unassembled WGS sequence"/>
</dbReference>
<evidence type="ECO:0000256" key="6">
    <source>
        <dbReference type="ARBA" id="ARBA00022989"/>
    </source>
</evidence>
<dbReference type="Gene3D" id="3.40.50.300">
    <property type="entry name" value="P-loop containing nucleotide triphosphate hydrolases"/>
    <property type="match status" value="2"/>
</dbReference>
<comment type="caution">
    <text evidence="12">The sequence shown here is derived from an EMBL/GenBank/DDBJ whole genome shotgun (WGS) entry which is preliminary data.</text>
</comment>
<dbReference type="PANTHER" id="PTHR43038:SF4">
    <property type="entry name" value="RIBOSOME-ASSOCIATED ATPASE"/>
    <property type="match status" value="1"/>
</dbReference>
<keyword evidence="5 12" id="KW-0067">ATP-binding</keyword>
<evidence type="ECO:0000313" key="13">
    <source>
        <dbReference type="Proteomes" id="UP000029629"/>
    </source>
</evidence>
<evidence type="ECO:0000313" key="12">
    <source>
        <dbReference type="EMBL" id="KGF32589.1"/>
    </source>
</evidence>
<feature type="domain" description="ABC transmembrane type-2" evidence="11">
    <location>
        <begin position="692"/>
        <end position="924"/>
    </location>
</feature>
<dbReference type="OrthoDB" id="9776369at2"/>
<dbReference type="Gene3D" id="3.40.1710.10">
    <property type="entry name" value="abc type-2 transporter like domain"/>
    <property type="match status" value="1"/>
</dbReference>
<dbReference type="PROSITE" id="PS00211">
    <property type="entry name" value="ABC_TRANSPORTER_1"/>
    <property type="match status" value="1"/>
</dbReference>
<sequence length="926" mass="102681">MPTHQTTPSEHKTYAVEVESVSHYYGKTQALKDVSLKIERGVTVGLIGPDGVGKSTLMSLIAGVKVLQSGAVTVLGNQVDKRREREANAYRVAFMPQGLGKNLYPTLSIKENIEFHANLYGLSRREREQKIARLLKATSLDPFPDRPAGKLSGGMKQKLSLCCALINDPELLILDEPTTGVDPLSRRQFWDLVAELRAEFEGMTVIVSTAYIEEAEQFEYLVAMNAGEILAADATPKVLEDTASKTLEEAYVKLLPERDHYFDFDNIPPFEPLPDEPPAIKAVNLTKKFGSFTAVDNVSFEIPRGEIFGFLGSNGCGKSTTMKMLTGLLEPTSGTAELLGQPTDAGDIQTRLKVGYMSQSFSLYEELTVRANLELHAKLYQLEGKAGAEAVEEALTKFKIKEYQDEFPSALSLGLKQRLQLAAACLHKPEVLILDEPTSGVDPEARDMFWDYLISLSREDRITIFVSTHFMNEAGWCDRISFMHQGKVLAQDTPEKLVAAQNASNLEEAFIAYLEQAEASKDGKQTTESKQDNNTVKSAFKDSDTNQQSRKRRSKTLNNILAFAARENKELLRDPVRLLFVLLGPVILVVFSSLGITFDVRNIGYAVYDQDQSQISHELIAEFSSSPYFKERAILHSDEDYEAIIKSGKIRLVIEIPPDFGRQLLMQQRPELSFYVDGSMPFSGENVKGYIIGIMTSYAQNLAQQRGLVPEASAQLQTRFVYNQAFNSIISITPGMMMMAMMLIPAMMTALGVVREREIGSIMNLYGSPATVMQFLIGKQIPYIFMSMLSFYVLLLISIYALHVPISGSFSALFFGAFCAAWVATSLGLLVSCFATSQVAAIFGSAIICMIPSLNFSGLLTPVSSLEGANLLVSQLFPSAWFHKIIIGAFAKGLSWPDFFKYYLILTAFAISYLLLANIFLKKQEK</sequence>
<dbReference type="InterPro" id="IPR027417">
    <property type="entry name" value="P-loop_NTPase"/>
</dbReference>
<feature type="transmembrane region" description="Helical" evidence="9">
    <location>
        <begin position="783"/>
        <end position="803"/>
    </location>
</feature>
<dbReference type="AlphaFoldDB" id="A0A096BHI3"/>
<dbReference type="GO" id="GO:0005524">
    <property type="term" value="F:ATP binding"/>
    <property type="evidence" value="ECO:0007669"/>
    <property type="project" value="UniProtKB-KW"/>
</dbReference>
<feature type="region of interest" description="Disordered" evidence="8">
    <location>
        <begin position="521"/>
        <end position="552"/>
    </location>
</feature>
<feature type="domain" description="ABC transporter" evidence="10">
    <location>
        <begin position="16"/>
        <end position="251"/>
    </location>
</feature>
<evidence type="ECO:0000256" key="4">
    <source>
        <dbReference type="ARBA" id="ARBA00022741"/>
    </source>
</evidence>
<keyword evidence="7 9" id="KW-0472">Membrane</keyword>
<dbReference type="InterPro" id="IPR017871">
    <property type="entry name" value="ABC_transporter-like_CS"/>
</dbReference>
<evidence type="ECO:0000259" key="10">
    <source>
        <dbReference type="PROSITE" id="PS50893"/>
    </source>
</evidence>
<accession>A0A096BHI3</accession>
<evidence type="ECO:0000256" key="9">
    <source>
        <dbReference type="SAM" id="Phobius"/>
    </source>
</evidence>
<evidence type="ECO:0000256" key="8">
    <source>
        <dbReference type="SAM" id="MobiDB-lite"/>
    </source>
</evidence>
<dbReference type="PROSITE" id="PS50893">
    <property type="entry name" value="ABC_TRANSPORTER_2"/>
    <property type="match status" value="2"/>
</dbReference>
<dbReference type="EMBL" id="JRNI01000001">
    <property type="protein sequence ID" value="KGF32589.1"/>
    <property type="molecule type" value="Genomic_DNA"/>
</dbReference>
<feature type="compositionally biased region" description="Basic and acidic residues" evidence="8">
    <location>
        <begin position="521"/>
        <end position="531"/>
    </location>
</feature>
<dbReference type="PANTHER" id="PTHR43038">
    <property type="entry name" value="ATP-BINDING CASSETTE, SUB-FAMILY H, MEMBER 1"/>
    <property type="match status" value="1"/>
</dbReference>
<feature type="transmembrane region" description="Helical" evidence="9">
    <location>
        <begin position="729"/>
        <end position="754"/>
    </location>
</feature>
<feature type="transmembrane region" description="Helical" evidence="9">
    <location>
        <begin position="809"/>
        <end position="832"/>
    </location>
</feature>
<dbReference type="SUPFAM" id="SSF52540">
    <property type="entry name" value="P-loop containing nucleoside triphosphate hydrolases"/>
    <property type="match status" value="2"/>
</dbReference>
<evidence type="ECO:0000256" key="2">
    <source>
        <dbReference type="ARBA" id="ARBA00022475"/>
    </source>
</evidence>
<dbReference type="GO" id="GO:0140359">
    <property type="term" value="F:ABC-type transporter activity"/>
    <property type="evidence" value="ECO:0007669"/>
    <property type="project" value="InterPro"/>
</dbReference>
<dbReference type="Pfam" id="PF00005">
    <property type="entry name" value="ABC_tran"/>
    <property type="match status" value="2"/>
</dbReference>
<keyword evidence="2" id="KW-1003">Cell membrane</keyword>
<feature type="domain" description="ABC transporter" evidence="10">
    <location>
        <begin position="280"/>
        <end position="510"/>
    </location>
</feature>
<evidence type="ECO:0000256" key="7">
    <source>
        <dbReference type="ARBA" id="ARBA00023136"/>
    </source>
</evidence>
<dbReference type="InterPro" id="IPR013525">
    <property type="entry name" value="ABC2_TM"/>
</dbReference>
<dbReference type="GO" id="GO:0016887">
    <property type="term" value="F:ATP hydrolysis activity"/>
    <property type="evidence" value="ECO:0007669"/>
    <property type="project" value="InterPro"/>
</dbReference>
<keyword evidence="13" id="KW-1185">Reference proteome</keyword>
<evidence type="ECO:0000259" key="11">
    <source>
        <dbReference type="PROSITE" id="PS51012"/>
    </source>
</evidence>
<reference evidence="12 13" key="1">
    <citation type="submission" date="2014-07" db="EMBL/GenBank/DDBJ databases">
        <authorList>
            <person name="McCorrison J."/>
            <person name="Sanka R."/>
            <person name="Torralba M."/>
            <person name="Gillis M."/>
            <person name="Haft D.H."/>
            <person name="Methe B."/>
            <person name="Sutton G."/>
            <person name="Nelson K.E."/>
        </authorList>
    </citation>
    <scope>NUCLEOTIDE SEQUENCE [LARGE SCALE GENOMIC DNA]</scope>
    <source>
        <strain evidence="12 13">DNF00040</strain>
    </source>
</reference>
<name>A0A096BHI3_9BURK</name>
<gene>
    <name evidence="12" type="ORF">HMPREF2130_00095</name>
</gene>
<dbReference type="SMART" id="SM00382">
    <property type="entry name" value="AAA"/>
    <property type="match status" value="2"/>
</dbReference>
<dbReference type="GO" id="GO:0016020">
    <property type="term" value="C:membrane"/>
    <property type="evidence" value="ECO:0007669"/>
    <property type="project" value="UniProtKB-SubCell"/>
</dbReference>
<keyword evidence="3 9" id="KW-0812">Transmembrane</keyword>
<dbReference type="InterPro" id="IPR003593">
    <property type="entry name" value="AAA+_ATPase"/>
</dbReference>
<dbReference type="CDD" id="cd03230">
    <property type="entry name" value="ABC_DR_subfamily_A"/>
    <property type="match status" value="1"/>
</dbReference>
<organism evidence="12 13">
    <name type="scientific">Oligella urethralis DNF00040</name>
    <dbReference type="NCBI Taxonomy" id="1401065"/>
    <lineage>
        <taxon>Bacteria</taxon>
        <taxon>Pseudomonadati</taxon>
        <taxon>Pseudomonadota</taxon>
        <taxon>Betaproteobacteria</taxon>
        <taxon>Burkholderiales</taxon>
        <taxon>Alcaligenaceae</taxon>
        <taxon>Oligella</taxon>
    </lineage>
</organism>
<keyword evidence="6 9" id="KW-1133">Transmembrane helix</keyword>
<dbReference type="PROSITE" id="PS51012">
    <property type="entry name" value="ABC_TM2"/>
    <property type="match status" value="1"/>
</dbReference>
<evidence type="ECO:0000256" key="3">
    <source>
        <dbReference type="ARBA" id="ARBA00022692"/>
    </source>
</evidence>
<protein>
    <submittedName>
        <fullName evidence="12">Multidrug ABC transporter ATP-binding protein</fullName>
    </submittedName>
</protein>
<evidence type="ECO:0000256" key="5">
    <source>
        <dbReference type="ARBA" id="ARBA00022840"/>
    </source>
</evidence>
<evidence type="ECO:0000256" key="1">
    <source>
        <dbReference type="ARBA" id="ARBA00004141"/>
    </source>
</evidence>
<proteinExistence type="predicted"/>
<dbReference type="InterPro" id="IPR047651">
    <property type="entry name" value="ABC2_perm_RbbA"/>
</dbReference>
<dbReference type="RefSeq" id="WP_036556799.1">
    <property type="nucleotide sequence ID" value="NZ_JRNI01000001.1"/>
</dbReference>
<dbReference type="Pfam" id="PF12698">
    <property type="entry name" value="ABC2_membrane_3"/>
    <property type="match status" value="1"/>
</dbReference>
<dbReference type="InterPro" id="IPR047817">
    <property type="entry name" value="ABC2_TM_bact-type"/>
</dbReference>
<dbReference type="eggNOG" id="COG1129">
    <property type="taxonomic scope" value="Bacteria"/>
</dbReference>
<dbReference type="InterPro" id="IPR003439">
    <property type="entry name" value="ABC_transporter-like_ATP-bd"/>
</dbReference>
<dbReference type="NCBIfam" id="NF033858">
    <property type="entry name" value="ABC2_perm_RbbA"/>
    <property type="match status" value="1"/>
</dbReference>
<dbReference type="eggNOG" id="COG0842">
    <property type="taxonomic scope" value="Bacteria"/>
</dbReference>
<keyword evidence="4" id="KW-0547">Nucleotide-binding</keyword>
<feature type="transmembrane region" description="Helical" evidence="9">
    <location>
        <begin position="902"/>
        <end position="921"/>
    </location>
</feature>
<comment type="subcellular location">
    <subcellularLocation>
        <location evidence="1">Membrane</location>
        <topology evidence="1">Multi-pass membrane protein</topology>
    </subcellularLocation>
</comment>
<feature type="transmembrane region" description="Helical" evidence="9">
    <location>
        <begin position="576"/>
        <end position="598"/>
    </location>
</feature>
<feature type="transmembrane region" description="Helical" evidence="9">
    <location>
        <begin position="839"/>
        <end position="860"/>
    </location>
</feature>